<dbReference type="PROSITE" id="PS51257">
    <property type="entry name" value="PROKAR_LIPOPROTEIN"/>
    <property type="match status" value="1"/>
</dbReference>
<dbReference type="EMBL" id="FNBN01000002">
    <property type="protein sequence ID" value="SDF70361.1"/>
    <property type="molecule type" value="Genomic_DNA"/>
</dbReference>
<feature type="region of interest" description="Disordered" evidence="1">
    <location>
        <begin position="43"/>
        <end position="93"/>
    </location>
</feature>
<dbReference type="STRING" id="104663.SAMN04488121_102706"/>
<sequence>MARAHKHKQAHKKRAVLSSIYSLMALFTFLFFFACDGSNAGKSDDIGSSDRSEIQDHPINPAADTNWVKREYPVLPPPKRKKNSRAHWSDLFE</sequence>
<name>A0A1G7N8U4_CHIFI</name>
<evidence type="ECO:0000313" key="3">
    <source>
        <dbReference type="Proteomes" id="UP000199045"/>
    </source>
</evidence>
<accession>A0A1G7N8U4</accession>
<organism evidence="2 3">
    <name type="scientific">Chitinophaga filiformis</name>
    <name type="common">Myxococcus filiformis</name>
    <name type="synonym">Flexibacter filiformis</name>
    <dbReference type="NCBI Taxonomy" id="104663"/>
    <lineage>
        <taxon>Bacteria</taxon>
        <taxon>Pseudomonadati</taxon>
        <taxon>Bacteroidota</taxon>
        <taxon>Chitinophagia</taxon>
        <taxon>Chitinophagales</taxon>
        <taxon>Chitinophagaceae</taxon>
        <taxon>Chitinophaga</taxon>
    </lineage>
</organism>
<feature type="compositionally biased region" description="Basic and acidic residues" evidence="1">
    <location>
        <begin position="43"/>
        <end position="56"/>
    </location>
</feature>
<evidence type="ECO:0000256" key="1">
    <source>
        <dbReference type="SAM" id="MobiDB-lite"/>
    </source>
</evidence>
<dbReference type="AlphaFoldDB" id="A0A1G7N8U4"/>
<dbReference type="Proteomes" id="UP000199045">
    <property type="component" value="Unassembled WGS sequence"/>
</dbReference>
<gene>
    <name evidence="2" type="ORF">SAMN04488121_102706</name>
</gene>
<protein>
    <submittedName>
        <fullName evidence="2">Uncharacterized protein</fullName>
    </submittedName>
</protein>
<evidence type="ECO:0000313" key="2">
    <source>
        <dbReference type="EMBL" id="SDF70361.1"/>
    </source>
</evidence>
<proteinExistence type="predicted"/>
<reference evidence="2 3" key="1">
    <citation type="submission" date="2016-10" db="EMBL/GenBank/DDBJ databases">
        <authorList>
            <person name="de Groot N.N."/>
        </authorList>
    </citation>
    <scope>NUCLEOTIDE SEQUENCE [LARGE SCALE GENOMIC DNA]</scope>
    <source>
        <strain evidence="2 3">DSM 527</strain>
    </source>
</reference>